<proteinExistence type="predicted"/>
<gene>
    <name evidence="1" type="ORF">RHMOL_Rhmol04G0191500</name>
</gene>
<reference evidence="1" key="1">
    <citation type="submission" date="2022-02" db="EMBL/GenBank/DDBJ databases">
        <title>Plant Genome Project.</title>
        <authorList>
            <person name="Zhang R.-G."/>
        </authorList>
    </citation>
    <scope>NUCLEOTIDE SEQUENCE</scope>
    <source>
        <strain evidence="1">AT1</strain>
    </source>
</reference>
<evidence type="ECO:0000313" key="2">
    <source>
        <dbReference type="Proteomes" id="UP001062846"/>
    </source>
</evidence>
<sequence length="281" mass="32420">MQENVDLRKQISKPSILNLRHSRHEEEDDKEEDDKEEGEFREKESQNRRKHSKPPLERPPHEQEQTRNSPPDCEAKKMGVIRDYTTRFNKELVQIYEVDDNVCITAYITGLYSRQFLYLLSQEPPKTLVEHMLRAQKHMNAEEVVYARCTHYGFEPQARPSPVGEFPQPDKKRYGTTPRSDPIGEIKVIHGGFVGGGESSNVRKAHLRKLRTEEHLEVNTIGCPSKFQKKEEIPIIFSEEDTKGVQTPHDDSLVITIVVANYLTRRVLIDSGSSADILYLL</sequence>
<evidence type="ECO:0000313" key="1">
    <source>
        <dbReference type="EMBL" id="KAI8559669.1"/>
    </source>
</evidence>
<organism evidence="1 2">
    <name type="scientific">Rhododendron molle</name>
    <name type="common">Chinese azalea</name>
    <name type="synonym">Azalea mollis</name>
    <dbReference type="NCBI Taxonomy" id="49168"/>
    <lineage>
        <taxon>Eukaryota</taxon>
        <taxon>Viridiplantae</taxon>
        <taxon>Streptophyta</taxon>
        <taxon>Embryophyta</taxon>
        <taxon>Tracheophyta</taxon>
        <taxon>Spermatophyta</taxon>
        <taxon>Magnoliopsida</taxon>
        <taxon>eudicotyledons</taxon>
        <taxon>Gunneridae</taxon>
        <taxon>Pentapetalae</taxon>
        <taxon>asterids</taxon>
        <taxon>Ericales</taxon>
        <taxon>Ericaceae</taxon>
        <taxon>Ericoideae</taxon>
        <taxon>Rhodoreae</taxon>
        <taxon>Rhododendron</taxon>
    </lineage>
</organism>
<name>A0ACC0P3E1_RHOML</name>
<dbReference type="EMBL" id="CM046391">
    <property type="protein sequence ID" value="KAI8559669.1"/>
    <property type="molecule type" value="Genomic_DNA"/>
</dbReference>
<comment type="caution">
    <text evidence="1">The sequence shown here is derived from an EMBL/GenBank/DDBJ whole genome shotgun (WGS) entry which is preliminary data.</text>
</comment>
<accession>A0ACC0P3E1</accession>
<protein>
    <submittedName>
        <fullName evidence="1">Uncharacterized protein</fullName>
    </submittedName>
</protein>
<keyword evidence="2" id="KW-1185">Reference proteome</keyword>
<dbReference type="Proteomes" id="UP001062846">
    <property type="component" value="Chromosome 4"/>
</dbReference>